<feature type="transmembrane region" description="Helical" evidence="1">
    <location>
        <begin position="21"/>
        <end position="43"/>
    </location>
</feature>
<name>A0A5C6VA72_9FLAO</name>
<sequence length="157" mass="17588">MATSQQIAQNFGTEDSKLLTATTIAGIFICISFIGFFLIMQALNLAGMVWLRSFNGVFLGLGIWLILRHFRDSQDHKLEFLDGIRIGLRTTVIAVLPFSFFMFLVLSLNTGFLEYIQQNAWCGEFVTPISAAGMLSIEGIISGFMMSYVFMMSLKRS</sequence>
<evidence type="ECO:0008006" key="4">
    <source>
        <dbReference type="Google" id="ProtNLM"/>
    </source>
</evidence>
<dbReference type="RefSeq" id="WP_147013612.1">
    <property type="nucleotide sequence ID" value="NZ_VORB01000003.1"/>
</dbReference>
<dbReference type="EMBL" id="VORB01000003">
    <property type="protein sequence ID" value="TXC81674.1"/>
    <property type="molecule type" value="Genomic_DNA"/>
</dbReference>
<evidence type="ECO:0000313" key="2">
    <source>
        <dbReference type="EMBL" id="TXC81674.1"/>
    </source>
</evidence>
<comment type="caution">
    <text evidence="2">The sequence shown here is derived from an EMBL/GenBank/DDBJ whole genome shotgun (WGS) entry which is preliminary data.</text>
</comment>
<proteinExistence type="predicted"/>
<evidence type="ECO:0000256" key="1">
    <source>
        <dbReference type="SAM" id="Phobius"/>
    </source>
</evidence>
<keyword evidence="1" id="KW-1133">Transmembrane helix</keyword>
<feature type="transmembrane region" description="Helical" evidence="1">
    <location>
        <begin position="129"/>
        <end position="151"/>
    </location>
</feature>
<protein>
    <recommendedName>
        <fullName evidence="4">DUF4199 domain-containing protein</fullName>
    </recommendedName>
</protein>
<dbReference type="AlphaFoldDB" id="A0A5C6VA72"/>
<keyword evidence="1" id="KW-0812">Transmembrane</keyword>
<keyword evidence="1" id="KW-0472">Membrane</keyword>
<feature type="transmembrane region" description="Helical" evidence="1">
    <location>
        <begin position="49"/>
        <end position="67"/>
    </location>
</feature>
<feature type="transmembrane region" description="Helical" evidence="1">
    <location>
        <begin position="88"/>
        <end position="109"/>
    </location>
</feature>
<organism evidence="2 3">
    <name type="scientific">Luteibaculum oceani</name>
    <dbReference type="NCBI Taxonomy" id="1294296"/>
    <lineage>
        <taxon>Bacteria</taxon>
        <taxon>Pseudomonadati</taxon>
        <taxon>Bacteroidota</taxon>
        <taxon>Flavobacteriia</taxon>
        <taxon>Flavobacteriales</taxon>
        <taxon>Luteibaculaceae</taxon>
        <taxon>Luteibaculum</taxon>
    </lineage>
</organism>
<keyword evidence="3" id="KW-1185">Reference proteome</keyword>
<dbReference type="Proteomes" id="UP000321168">
    <property type="component" value="Unassembled WGS sequence"/>
</dbReference>
<accession>A0A5C6VA72</accession>
<gene>
    <name evidence="2" type="ORF">FRX97_03930</name>
</gene>
<evidence type="ECO:0000313" key="3">
    <source>
        <dbReference type="Proteomes" id="UP000321168"/>
    </source>
</evidence>
<reference evidence="2 3" key="1">
    <citation type="submission" date="2019-08" db="EMBL/GenBank/DDBJ databases">
        <title>Genome of Luteibaculum oceani JCM 18817.</title>
        <authorList>
            <person name="Bowman J.P."/>
        </authorList>
    </citation>
    <scope>NUCLEOTIDE SEQUENCE [LARGE SCALE GENOMIC DNA]</scope>
    <source>
        <strain evidence="2 3">JCM 18817</strain>
    </source>
</reference>